<dbReference type="AlphaFoldDB" id="A0A4R1PX36"/>
<reference evidence="1 2" key="1">
    <citation type="submission" date="2019-03" db="EMBL/GenBank/DDBJ databases">
        <title>Genomic Encyclopedia of Type Strains, Phase IV (KMG-IV): sequencing the most valuable type-strain genomes for metagenomic binning, comparative biology and taxonomic classification.</title>
        <authorList>
            <person name="Goeker M."/>
        </authorList>
    </citation>
    <scope>NUCLEOTIDE SEQUENCE [LARGE SCALE GENOMIC DNA]</scope>
    <source>
        <strain evidence="1 2">DSM 15969</strain>
    </source>
</reference>
<name>A0A4R1PX36_9FIRM</name>
<protein>
    <submittedName>
        <fullName evidence="1">Uncharacterized protein</fullName>
    </submittedName>
</protein>
<accession>A0A4R1PX36</accession>
<dbReference type="EMBL" id="SLUI01000009">
    <property type="protein sequence ID" value="TCL36238.1"/>
    <property type="molecule type" value="Genomic_DNA"/>
</dbReference>
<gene>
    <name evidence="1" type="ORF">EV210_109188</name>
</gene>
<comment type="caution">
    <text evidence="1">The sequence shown here is derived from an EMBL/GenBank/DDBJ whole genome shotgun (WGS) entry which is preliminary data.</text>
</comment>
<dbReference type="Proteomes" id="UP000295063">
    <property type="component" value="Unassembled WGS sequence"/>
</dbReference>
<dbReference type="RefSeq" id="WP_165898920.1">
    <property type="nucleotide sequence ID" value="NZ_SLUI01000009.1"/>
</dbReference>
<organism evidence="1 2">
    <name type="scientific">Anaerospora hongkongensis</name>
    <dbReference type="NCBI Taxonomy" id="244830"/>
    <lineage>
        <taxon>Bacteria</taxon>
        <taxon>Bacillati</taxon>
        <taxon>Bacillota</taxon>
        <taxon>Negativicutes</taxon>
        <taxon>Selenomonadales</taxon>
        <taxon>Sporomusaceae</taxon>
        <taxon>Anaerospora</taxon>
    </lineage>
</organism>
<evidence type="ECO:0000313" key="1">
    <source>
        <dbReference type="EMBL" id="TCL36238.1"/>
    </source>
</evidence>
<sequence length="51" mass="6152">MELNTFNLSELTREMAAKYHYDANTIYGWFKTLMERLGIDHNELKNEKEEI</sequence>
<evidence type="ECO:0000313" key="2">
    <source>
        <dbReference type="Proteomes" id="UP000295063"/>
    </source>
</evidence>
<proteinExistence type="predicted"/>
<keyword evidence="2" id="KW-1185">Reference proteome</keyword>